<dbReference type="STRING" id="743788.S8EFI3"/>
<dbReference type="EMBL" id="KE504138">
    <property type="protein sequence ID" value="EPT01979.1"/>
    <property type="molecule type" value="Genomic_DNA"/>
</dbReference>
<dbReference type="AlphaFoldDB" id="S8EFI3"/>
<feature type="non-terminal residue" evidence="1">
    <location>
        <position position="1"/>
    </location>
</feature>
<dbReference type="HOGENOM" id="CLU_2339112_0_0_1"/>
<keyword evidence="2" id="KW-1185">Reference proteome</keyword>
<proteinExistence type="predicted"/>
<protein>
    <submittedName>
        <fullName evidence="1">Uncharacterized protein</fullName>
    </submittedName>
</protein>
<dbReference type="Proteomes" id="UP000015241">
    <property type="component" value="Unassembled WGS sequence"/>
</dbReference>
<dbReference type="InParanoid" id="S8EFI3"/>
<dbReference type="OrthoDB" id="10261556at2759"/>
<accession>S8EFI3</accession>
<sequence>VATIRLVVQWRMTCGLSTLWQHFGRAVRDLSQNGVAIFLVEPKYFHEEKQKLAEQAQKNTENVQPHAAILRALLWLLRILGRCSVITQSSPVIIFVRR</sequence>
<gene>
    <name evidence="1" type="ORF">FOMPIDRAFT_1119094</name>
</gene>
<evidence type="ECO:0000313" key="1">
    <source>
        <dbReference type="EMBL" id="EPT01979.1"/>
    </source>
</evidence>
<evidence type="ECO:0000313" key="2">
    <source>
        <dbReference type="Proteomes" id="UP000015241"/>
    </source>
</evidence>
<name>S8EFI3_FOMSC</name>
<dbReference type="Gene3D" id="3.40.50.300">
    <property type="entry name" value="P-loop containing nucleotide triphosphate hydrolases"/>
    <property type="match status" value="1"/>
</dbReference>
<reference evidence="1 2" key="1">
    <citation type="journal article" date="2012" name="Science">
        <title>The Paleozoic origin of enzymatic lignin decomposition reconstructed from 31 fungal genomes.</title>
        <authorList>
            <person name="Floudas D."/>
            <person name="Binder M."/>
            <person name="Riley R."/>
            <person name="Barry K."/>
            <person name="Blanchette R.A."/>
            <person name="Henrissat B."/>
            <person name="Martinez A.T."/>
            <person name="Otillar R."/>
            <person name="Spatafora J.W."/>
            <person name="Yadav J.S."/>
            <person name="Aerts A."/>
            <person name="Benoit I."/>
            <person name="Boyd A."/>
            <person name="Carlson A."/>
            <person name="Copeland A."/>
            <person name="Coutinho P.M."/>
            <person name="de Vries R.P."/>
            <person name="Ferreira P."/>
            <person name="Findley K."/>
            <person name="Foster B."/>
            <person name="Gaskell J."/>
            <person name="Glotzer D."/>
            <person name="Gorecki P."/>
            <person name="Heitman J."/>
            <person name="Hesse C."/>
            <person name="Hori C."/>
            <person name="Igarashi K."/>
            <person name="Jurgens J.A."/>
            <person name="Kallen N."/>
            <person name="Kersten P."/>
            <person name="Kohler A."/>
            <person name="Kuees U."/>
            <person name="Kumar T.K.A."/>
            <person name="Kuo A."/>
            <person name="LaButti K."/>
            <person name="Larrondo L.F."/>
            <person name="Lindquist E."/>
            <person name="Ling A."/>
            <person name="Lombard V."/>
            <person name="Lucas S."/>
            <person name="Lundell T."/>
            <person name="Martin R."/>
            <person name="McLaughlin D.J."/>
            <person name="Morgenstern I."/>
            <person name="Morin E."/>
            <person name="Murat C."/>
            <person name="Nagy L.G."/>
            <person name="Nolan M."/>
            <person name="Ohm R.A."/>
            <person name="Patyshakuliyeva A."/>
            <person name="Rokas A."/>
            <person name="Ruiz-Duenas F.J."/>
            <person name="Sabat G."/>
            <person name="Salamov A."/>
            <person name="Samejima M."/>
            <person name="Schmutz J."/>
            <person name="Slot J.C."/>
            <person name="St John F."/>
            <person name="Stenlid J."/>
            <person name="Sun H."/>
            <person name="Sun S."/>
            <person name="Syed K."/>
            <person name="Tsang A."/>
            <person name="Wiebenga A."/>
            <person name="Young D."/>
            <person name="Pisabarro A."/>
            <person name="Eastwood D.C."/>
            <person name="Martin F."/>
            <person name="Cullen D."/>
            <person name="Grigoriev I.V."/>
            <person name="Hibbett D.S."/>
        </authorList>
    </citation>
    <scope>NUCLEOTIDE SEQUENCE</scope>
    <source>
        <strain evidence="2">FP-58527</strain>
    </source>
</reference>
<dbReference type="InterPro" id="IPR027417">
    <property type="entry name" value="P-loop_NTPase"/>
</dbReference>
<organism evidence="1 2">
    <name type="scientific">Fomitopsis schrenkii</name>
    <name type="common">Brown rot fungus</name>
    <dbReference type="NCBI Taxonomy" id="2126942"/>
    <lineage>
        <taxon>Eukaryota</taxon>
        <taxon>Fungi</taxon>
        <taxon>Dikarya</taxon>
        <taxon>Basidiomycota</taxon>
        <taxon>Agaricomycotina</taxon>
        <taxon>Agaricomycetes</taxon>
        <taxon>Polyporales</taxon>
        <taxon>Fomitopsis</taxon>
    </lineage>
</organism>